<name>A0ABY5AN01_9CYAN</name>
<reference evidence="2" key="1">
    <citation type="submission" date="2022-06" db="EMBL/GenBank/DDBJ databases">
        <title>Genome sequence of Phormidium yuhuli AB48 isolated from an industrial photobioreactor environment.</title>
        <authorList>
            <person name="Qiu Y."/>
            <person name="Noonan A.J.C."/>
            <person name="Dofher K."/>
            <person name="Koch M."/>
            <person name="Kieft B."/>
            <person name="Lin X."/>
            <person name="Ziels R.M."/>
            <person name="Hallam S.J."/>
        </authorList>
    </citation>
    <scope>NUCLEOTIDE SEQUENCE</scope>
    <source>
        <strain evidence="2">AB48</strain>
    </source>
</reference>
<dbReference type="GO" id="GO:0016787">
    <property type="term" value="F:hydrolase activity"/>
    <property type="evidence" value="ECO:0007669"/>
    <property type="project" value="UniProtKB-KW"/>
</dbReference>
<organism evidence="2 3">
    <name type="scientific">Phormidium yuhuli AB48</name>
    <dbReference type="NCBI Taxonomy" id="2940671"/>
    <lineage>
        <taxon>Bacteria</taxon>
        <taxon>Bacillati</taxon>
        <taxon>Cyanobacteriota</taxon>
        <taxon>Cyanophyceae</taxon>
        <taxon>Oscillatoriophycideae</taxon>
        <taxon>Oscillatoriales</taxon>
        <taxon>Oscillatoriaceae</taxon>
        <taxon>Phormidium</taxon>
        <taxon>Phormidium yuhuli</taxon>
    </lineage>
</organism>
<protein>
    <submittedName>
        <fullName evidence="2">Alpha/beta hydrolase</fullName>
    </submittedName>
</protein>
<evidence type="ECO:0000313" key="2">
    <source>
        <dbReference type="EMBL" id="USR90583.1"/>
    </source>
</evidence>
<dbReference type="Proteomes" id="UP001056708">
    <property type="component" value="Chromosome"/>
</dbReference>
<feature type="domain" description="AB hydrolase-1" evidence="1">
    <location>
        <begin position="63"/>
        <end position="117"/>
    </location>
</feature>
<dbReference type="InterPro" id="IPR000073">
    <property type="entry name" value="AB_hydrolase_1"/>
</dbReference>
<dbReference type="Pfam" id="PF00561">
    <property type="entry name" value="Abhydrolase_1"/>
    <property type="match status" value="1"/>
</dbReference>
<dbReference type="SUPFAM" id="SSF53474">
    <property type="entry name" value="alpha/beta-Hydrolases"/>
    <property type="match status" value="1"/>
</dbReference>
<keyword evidence="2" id="KW-0378">Hydrolase</keyword>
<dbReference type="EMBL" id="CP098611">
    <property type="protein sequence ID" value="USR90583.1"/>
    <property type="molecule type" value="Genomic_DNA"/>
</dbReference>
<keyword evidence="3" id="KW-1185">Reference proteome</keyword>
<proteinExistence type="predicted"/>
<dbReference type="Gene3D" id="3.40.50.1820">
    <property type="entry name" value="alpha/beta hydrolase"/>
    <property type="match status" value="1"/>
</dbReference>
<accession>A0ABY5AN01</accession>
<sequence length="244" mass="28004">MSNSPQVIWLNPNPSWRRFHRPLMQYLSQTRVLAEWEYSQTADEPSSLDIAVNLLDEYLCTLNQPVHLIGHSTGGTVGLLYSRRHPERVKTLSLLGVGCHPAIDWQAHYYVQRQLLPCSREMLLGQMVRSIVGSCSWEDTKLGIKILEADLLRSPSPHSLYHRDHISPAGVAVPLFVCGSRGDTIVDRRQLQGWIPWLKRGDRLWEHPGNTHVFHYFDPNSVGDHIRSFWQYHAQTCFLHPQAA</sequence>
<evidence type="ECO:0000259" key="1">
    <source>
        <dbReference type="Pfam" id="PF00561"/>
    </source>
</evidence>
<gene>
    <name evidence="2" type="ORF">NEA10_17385</name>
</gene>
<dbReference type="InterPro" id="IPR029058">
    <property type="entry name" value="AB_hydrolase_fold"/>
</dbReference>
<evidence type="ECO:0000313" key="3">
    <source>
        <dbReference type="Proteomes" id="UP001056708"/>
    </source>
</evidence>
<dbReference type="RefSeq" id="WP_252662610.1">
    <property type="nucleotide sequence ID" value="NZ_CP098611.1"/>
</dbReference>